<proteinExistence type="predicted"/>
<evidence type="ECO:0000259" key="1">
    <source>
        <dbReference type="Pfam" id="PF22292"/>
    </source>
</evidence>
<dbReference type="eggNOG" id="ENOG5033Z7M">
    <property type="taxonomic scope" value="Bacteria"/>
</dbReference>
<dbReference type="EMBL" id="CP002530">
    <property type="protein sequence ID" value="ADY38120.1"/>
    <property type="molecule type" value="Genomic_DNA"/>
</dbReference>
<name>F0R8D6_PHOSB</name>
<dbReference type="HOGENOM" id="CLU_183031_1_0_10"/>
<dbReference type="STRING" id="667015.Bacsa_3598"/>
<sequence length="83" mass="10072">MKEYKRHLYTEEDLKALFQWFDNQDLPANMQLDKSTYIPDLQTTLKYLKLQAENYRETQRMQGCITLLERIKAKLEGNERNEE</sequence>
<organism evidence="2 3">
    <name type="scientific">Phocaeicola salanitronis (strain DSM 18170 / JCM 13657 / CCUG 60908 / BL78)</name>
    <name type="common">Bacteroides salanitronis</name>
    <dbReference type="NCBI Taxonomy" id="667015"/>
    <lineage>
        <taxon>Bacteria</taxon>
        <taxon>Pseudomonadati</taxon>
        <taxon>Bacteroidota</taxon>
        <taxon>Bacteroidia</taxon>
        <taxon>Bacteroidales</taxon>
        <taxon>Bacteroidaceae</taxon>
        <taxon>Phocaeicola</taxon>
    </lineage>
</organism>
<dbReference type="RefSeq" id="WP_013619475.1">
    <property type="nucleotide sequence ID" value="NC_015164.1"/>
</dbReference>
<keyword evidence="3" id="KW-1185">Reference proteome</keyword>
<accession>F0R8D6</accession>
<evidence type="ECO:0000313" key="2">
    <source>
        <dbReference type="EMBL" id="ADY38120.1"/>
    </source>
</evidence>
<evidence type="ECO:0000313" key="3">
    <source>
        <dbReference type="Proteomes" id="UP000007486"/>
    </source>
</evidence>
<dbReference type="OrthoDB" id="1038758at2"/>
<dbReference type="KEGG" id="bsa:Bacsa_3598"/>
<dbReference type="Pfam" id="PF22292">
    <property type="entry name" value="DUF6965"/>
    <property type="match status" value="1"/>
</dbReference>
<dbReference type="AlphaFoldDB" id="F0R8D6"/>
<reference evidence="2 3" key="1">
    <citation type="journal article" date="2011" name="Stand. Genomic Sci.">
        <title>Complete genome sequence of Bacteroides salanitronis type strain (BL78).</title>
        <authorList>
            <person name="Gronow S."/>
            <person name="Held B."/>
            <person name="Lucas S."/>
            <person name="Lapidus A."/>
            <person name="Del Rio T.G."/>
            <person name="Nolan M."/>
            <person name="Tice H."/>
            <person name="Deshpande S."/>
            <person name="Cheng J.F."/>
            <person name="Pitluck S."/>
            <person name="Liolios K."/>
            <person name="Pagani I."/>
            <person name="Ivanova N."/>
            <person name="Mavromatis K."/>
            <person name="Pati A."/>
            <person name="Tapia R."/>
            <person name="Han C."/>
            <person name="Goodwin L."/>
            <person name="Chen A."/>
            <person name="Palaniappan K."/>
            <person name="Land M."/>
            <person name="Hauser L."/>
            <person name="Chang Y.J."/>
            <person name="Jeffries C.D."/>
            <person name="Brambilla E.M."/>
            <person name="Rohde M."/>
            <person name="Goker M."/>
            <person name="Detter J.C."/>
            <person name="Woyke T."/>
            <person name="Bristow J."/>
            <person name="Markowitz V."/>
            <person name="Hugenholtz P."/>
            <person name="Kyrpides N.C."/>
            <person name="Klenk H.P."/>
            <person name="Eisen J.A."/>
        </authorList>
    </citation>
    <scope>NUCLEOTIDE SEQUENCE [LARGE SCALE GENOMIC DNA]</scope>
    <source>
        <strain evidence="2 3">DSM 18170</strain>
    </source>
</reference>
<dbReference type="InterPro" id="IPR054238">
    <property type="entry name" value="DUF6965"/>
</dbReference>
<protein>
    <recommendedName>
        <fullName evidence="1">DUF6965 domain-containing protein</fullName>
    </recommendedName>
</protein>
<gene>
    <name evidence="2" type="ordered locus">Bacsa_3598</name>
</gene>
<feature type="domain" description="DUF6965" evidence="1">
    <location>
        <begin position="13"/>
        <end position="77"/>
    </location>
</feature>
<dbReference type="Proteomes" id="UP000007486">
    <property type="component" value="Chromosome"/>
</dbReference>